<dbReference type="InterPro" id="IPR002885">
    <property type="entry name" value="PPR_rpt"/>
</dbReference>
<evidence type="ECO:0000313" key="5">
    <source>
        <dbReference type="Proteomes" id="UP000077755"/>
    </source>
</evidence>
<feature type="repeat" description="PPR" evidence="3">
    <location>
        <begin position="249"/>
        <end position="283"/>
    </location>
</feature>
<evidence type="ECO:0000313" key="4">
    <source>
        <dbReference type="EMBL" id="WOG89951.1"/>
    </source>
</evidence>
<reference evidence="4" key="1">
    <citation type="journal article" date="2016" name="Nat. Genet.">
        <title>A high-quality carrot genome assembly provides new insights into carotenoid accumulation and asterid genome evolution.</title>
        <authorList>
            <person name="Iorizzo M."/>
            <person name="Ellison S."/>
            <person name="Senalik D."/>
            <person name="Zeng P."/>
            <person name="Satapoomin P."/>
            <person name="Huang J."/>
            <person name="Bowman M."/>
            <person name="Iovene M."/>
            <person name="Sanseverino W."/>
            <person name="Cavagnaro P."/>
            <person name="Yildiz M."/>
            <person name="Macko-Podgorni A."/>
            <person name="Moranska E."/>
            <person name="Grzebelus E."/>
            <person name="Grzebelus D."/>
            <person name="Ashrafi H."/>
            <person name="Zheng Z."/>
            <person name="Cheng S."/>
            <person name="Spooner D."/>
            <person name="Van Deynze A."/>
            <person name="Simon P."/>
        </authorList>
    </citation>
    <scope>NUCLEOTIDE SEQUENCE</scope>
    <source>
        <tissue evidence="4">Leaf</tissue>
    </source>
</reference>
<dbReference type="PROSITE" id="PS51375">
    <property type="entry name" value="PPR"/>
    <property type="match status" value="5"/>
</dbReference>
<feature type="repeat" description="PPR" evidence="3">
    <location>
        <begin position="496"/>
        <end position="526"/>
    </location>
</feature>
<dbReference type="InterPro" id="IPR011990">
    <property type="entry name" value="TPR-like_helical_dom_sf"/>
</dbReference>
<evidence type="ECO:0000256" key="3">
    <source>
        <dbReference type="PROSITE-ProRule" id="PRU00708"/>
    </source>
</evidence>
<dbReference type="NCBIfam" id="TIGR00756">
    <property type="entry name" value="PPR"/>
    <property type="match status" value="5"/>
</dbReference>
<comment type="similarity">
    <text evidence="1">Belongs to the PPR family. P subfamily.</text>
</comment>
<keyword evidence="2" id="KW-0677">Repeat</keyword>
<dbReference type="PANTHER" id="PTHR47939:SF2">
    <property type="entry name" value="OS03G0782900 PROTEIN"/>
    <property type="match status" value="1"/>
</dbReference>
<name>A0AAF0WJZ1_DAUCS</name>
<dbReference type="EMBL" id="CP093344">
    <property type="protein sequence ID" value="WOG89951.1"/>
    <property type="molecule type" value="Genomic_DNA"/>
</dbReference>
<sequence length="577" mass="65552">MLLLRPNLYIKTLPFSSLATTAKTSSNWRTQTKQTHLVTQLSSILLQRTNWAPLLLSLNLSTKLTPYLFLQILHKTQSNPQISLNFFNWAKNNLGFQPDLRVECKLAQTLIRFGLSQPARPILDSLIQSHSPTEIVDSLVVSCTGTDCHSTVFSSVVDCYSKNGLYLQALEVYRKVNDCGYVVSDYSCNGLLNVLQESNEIRLCWCFYASMLRNEVLVGQFTWSVIARILWKDGNFTKIGQVIDMGVYNSVMYNLIIEGYSKGGNFGASSDRLNEMVDKKLEPGFGTYSSILDGACQHGNVEMIEVMINTMEKNEYISKLPLLEYDSVIQKLSNLGKTYAAELFFMRASDAKVKLNDATYECMLRAFSKEGRVKDAIVIHDKMLESGTVAKCSSYTLFVNILCKEDPTEKISKLLKDIIGRGFCPSLSELSKYIISLCKNRRWRESEDLLNLIMEEGYVPDPLCSSFVIKHYCSTRRIDLAIGLHNKLEHSKGTLDTDAYNVFVKGLLNERRVEEALKIFDYMRIHNLLNGESFCAMISGLCHENDLRTAMKLHDEMLKMGLKPDLKKYKRLISCFK</sequence>
<protein>
    <recommendedName>
        <fullName evidence="6">Pentacotripeptide-repeat region of PRORP domain-containing protein</fullName>
    </recommendedName>
</protein>
<accession>A0AAF0WJZ1</accession>
<evidence type="ECO:0000256" key="1">
    <source>
        <dbReference type="ARBA" id="ARBA00007626"/>
    </source>
</evidence>
<feature type="repeat" description="PPR" evidence="3">
    <location>
        <begin position="149"/>
        <end position="183"/>
    </location>
</feature>
<dbReference type="Pfam" id="PF13041">
    <property type="entry name" value="PPR_2"/>
    <property type="match status" value="2"/>
</dbReference>
<gene>
    <name evidence="4" type="ORF">DCAR_0209192</name>
</gene>
<dbReference type="InterPro" id="IPR050667">
    <property type="entry name" value="PPR-containing_protein"/>
</dbReference>
<feature type="repeat" description="PPR" evidence="3">
    <location>
        <begin position="356"/>
        <end position="390"/>
    </location>
</feature>
<reference evidence="4" key="2">
    <citation type="submission" date="2022-03" db="EMBL/GenBank/DDBJ databases">
        <title>Draft title - Genomic analysis of global carrot germplasm unveils the trajectory of domestication and the origin of high carotenoid orange carrot.</title>
        <authorList>
            <person name="Iorizzo M."/>
            <person name="Ellison S."/>
            <person name="Senalik D."/>
            <person name="Macko-Podgorni A."/>
            <person name="Grzebelus D."/>
            <person name="Bostan H."/>
            <person name="Rolling W."/>
            <person name="Curaba J."/>
            <person name="Simon P."/>
        </authorList>
    </citation>
    <scope>NUCLEOTIDE SEQUENCE</scope>
    <source>
        <tissue evidence="4">Leaf</tissue>
    </source>
</reference>
<organism evidence="4 5">
    <name type="scientific">Daucus carota subsp. sativus</name>
    <name type="common">Carrot</name>
    <dbReference type="NCBI Taxonomy" id="79200"/>
    <lineage>
        <taxon>Eukaryota</taxon>
        <taxon>Viridiplantae</taxon>
        <taxon>Streptophyta</taxon>
        <taxon>Embryophyta</taxon>
        <taxon>Tracheophyta</taxon>
        <taxon>Spermatophyta</taxon>
        <taxon>Magnoliopsida</taxon>
        <taxon>eudicotyledons</taxon>
        <taxon>Gunneridae</taxon>
        <taxon>Pentapetalae</taxon>
        <taxon>asterids</taxon>
        <taxon>campanulids</taxon>
        <taxon>Apiales</taxon>
        <taxon>Apiaceae</taxon>
        <taxon>Apioideae</taxon>
        <taxon>Scandiceae</taxon>
        <taxon>Daucinae</taxon>
        <taxon>Daucus</taxon>
        <taxon>Daucus sect. Daucus</taxon>
    </lineage>
</organism>
<proteinExistence type="inferred from homology"/>
<dbReference type="Gene3D" id="1.25.40.10">
    <property type="entry name" value="Tetratricopeptide repeat domain"/>
    <property type="match status" value="4"/>
</dbReference>
<dbReference type="AlphaFoldDB" id="A0AAF0WJZ1"/>
<feature type="repeat" description="PPR" evidence="3">
    <location>
        <begin position="530"/>
        <end position="564"/>
    </location>
</feature>
<dbReference type="Proteomes" id="UP000077755">
    <property type="component" value="Chromosome 2"/>
</dbReference>
<evidence type="ECO:0000256" key="2">
    <source>
        <dbReference type="ARBA" id="ARBA00022737"/>
    </source>
</evidence>
<dbReference type="PANTHER" id="PTHR47939">
    <property type="entry name" value="MEMBRANE-ASSOCIATED SALT-INDUCIBLE PROTEIN-LIKE"/>
    <property type="match status" value="1"/>
</dbReference>
<dbReference type="Pfam" id="PF01535">
    <property type="entry name" value="PPR"/>
    <property type="match status" value="5"/>
</dbReference>
<keyword evidence="5" id="KW-1185">Reference proteome</keyword>
<evidence type="ECO:0008006" key="6">
    <source>
        <dbReference type="Google" id="ProtNLM"/>
    </source>
</evidence>